<keyword evidence="4 5" id="KW-0472">Membrane</keyword>
<proteinExistence type="predicted"/>
<feature type="transmembrane region" description="Helical" evidence="5">
    <location>
        <begin position="291"/>
        <end position="311"/>
    </location>
</feature>
<evidence type="ECO:0000256" key="1">
    <source>
        <dbReference type="ARBA" id="ARBA00004141"/>
    </source>
</evidence>
<evidence type="ECO:0000256" key="5">
    <source>
        <dbReference type="SAM" id="Phobius"/>
    </source>
</evidence>
<keyword evidence="3 5" id="KW-1133">Transmembrane helix</keyword>
<feature type="transmembrane region" description="Helical" evidence="5">
    <location>
        <begin position="318"/>
        <end position="336"/>
    </location>
</feature>
<dbReference type="Gene3D" id="1.20.1250.20">
    <property type="entry name" value="MFS general substrate transporter like domains"/>
    <property type="match status" value="1"/>
</dbReference>
<gene>
    <name evidence="7" type="ORF">G0027_12095</name>
</gene>
<keyword evidence="2 5" id="KW-0812">Transmembrane</keyword>
<evidence type="ECO:0000313" key="8">
    <source>
        <dbReference type="Proteomes" id="UP000593812"/>
    </source>
</evidence>
<dbReference type="Pfam" id="PF07690">
    <property type="entry name" value="MFS_1"/>
    <property type="match status" value="1"/>
</dbReference>
<reference evidence="7 8" key="1">
    <citation type="submission" date="2020-02" db="EMBL/GenBank/DDBJ databases">
        <title>Tigecycline-resistant Acinetobacter species from pigs and migratory birds.</title>
        <authorList>
            <person name="Chen C."/>
            <person name="Sun J."/>
            <person name="Liao X.-P."/>
            <person name="Liu Y.-H."/>
        </authorList>
    </citation>
    <scope>NUCLEOTIDE SEQUENCE [LARGE SCALE GENOMIC DNA]</scope>
    <source>
        <strain evidence="7 8">C15_T</strain>
    </source>
</reference>
<dbReference type="AlphaFoldDB" id="A0A7S6VRC1"/>
<feature type="transmembrane region" description="Helical" evidence="5">
    <location>
        <begin position="377"/>
        <end position="400"/>
    </location>
</feature>
<organism evidence="7 8">
    <name type="scientific">Acinetobacter indicus</name>
    <dbReference type="NCBI Taxonomy" id="756892"/>
    <lineage>
        <taxon>Bacteria</taxon>
        <taxon>Pseudomonadati</taxon>
        <taxon>Pseudomonadota</taxon>
        <taxon>Gammaproteobacteria</taxon>
        <taxon>Moraxellales</taxon>
        <taxon>Moraxellaceae</taxon>
        <taxon>Acinetobacter</taxon>
    </lineage>
</organism>
<evidence type="ECO:0000256" key="4">
    <source>
        <dbReference type="ARBA" id="ARBA00023136"/>
    </source>
</evidence>
<evidence type="ECO:0000313" key="7">
    <source>
        <dbReference type="EMBL" id="QOW43510.1"/>
    </source>
</evidence>
<dbReference type="InterPro" id="IPR011701">
    <property type="entry name" value="MFS"/>
</dbReference>
<accession>A0A7S6VRC1</accession>
<feature type="transmembrane region" description="Helical" evidence="5">
    <location>
        <begin position="87"/>
        <end position="106"/>
    </location>
</feature>
<dbReference type="InterPro" id="IPR005829">
    <property type="entry name" value="Sugar_transporter_CS"/>
</dbReference>
<name>A0A7S6VRC1_9GAMM</name>
<dbReference type="PANTHER" id="PTHR23508">
    <property type="entry name" value="CARBOXYLIC ACID TRANSPORTER PROTEIN HOMOLOG"/>
    <property type="match status" value="1"/>
</dbReference>
<dbReference type="PROSITE" id="PS50850">
    <property type="entry name" value="MFS"/>
    <property type="match status" value="1"/>
</dbReference>
<feature type="transmembrane region" description="Helical" evidence="5">
    <location>
        <begin position="20"/>
        <end position="43"/>
    </location>
</feature>
<dbReference type="InterPro" id="IPR020846">
    <property type="entry name" value="MFS_dom"/>
</dbReference>
<dbReference type="PROSITE" id="PS00217">
    <property type="entry name" value="SUGAR_TRANSPORT_2"/>
    <property type="match status" value="1"/>
</dbReference>
<evidence type="ECO:0000259" key="6">
    <source>
        <dbReference type="PROSITE" id="PS50850"/>
    </source>
</evidence>
<feature type="transmembrane region" description="Helical" evidence="5">
    <location>
        <begin position="153"/>
        <end position="171"/>
    </location>
</feature>
<feature type="transmembrane region" description="Helical" evidence="5">
    <location>
        <begin position="246"/>
        <end position="271"/>
    </location>
</feature>
<dbReference type="Proteomes" id="UP000593812">
    <property type="component" value="Chromosome"/>
</dbReference>
<dbReference type="CDD" id="cd17365">
    <property type="entry name" value="MFS_PcaK_like"/>
    <property type="match status" value="1"/>
</dbReference>
<dbReference type="EMBL" id="CP048654">
    <property type="protein sequence ID" value="QOW43510.1"/>
    <property type="molecule type" value="Genomic_DNA"/>
</dbReference>
<feature type="transmembrane region" description="Helical" evidence="5">
    <location>
        <begin position="112"/>
        <end position="133"/>
    </location>
</feature>
<feature type="transmembrane region" description="Helical" evidence="5">
    <location>
        <begin position="412"/>
        <end position="430"/>
    </location>
</feature>
<dbReference type="GO" id="GO:0046943">
    <property type="term" value="F:carboxylic acid transmembrane transporter activity"/>
    <property type="evidence" value="ECO:0007669"/>
    <property type="project" value="TreeGrafter"/>
</dbReference>
<feature type="transmembrane region" description="Helical" evidence="5">
    <location>
        <begin position="55"/>
        <end position="75"/>
    </location>
</feature>
<evidence type="ECO:0000256" key="3">
    <source>
        <dbReference type="ARBA" id="ARBA00022989"/>
    </source>
</evidence>
<sequence>MVQNPREEMNNKTMNRYQWFVIGICVLLNVIDGFDVLVMAFTASSVSAEWGLTGAQLGALLSAGLFGMGAGSLFLAPWADKIGRRPLILLCLLISGVSMIAASLVQNATQLGILRFITGLGIGGILASSNVIASEYASLRWRSLAVSLQSTGYAIGATIGGMIAIALISHFGWRSVFLAGGLSTLFMFVVAYFTLPESLDYLLVKQPKNALERINQLGQRIGLTRLAQLPEVIISSAQPKMGIAKLFTAGLGLQTLLLWLSFFFVMFGFYFVMSWTPKILSANGMSTEQGVTAGVLISAGGMFGAALIGLISARVRVFYVQAGFLALTAILILLFVNNVGALTIAFILAVFLGVLSNGCVAGLYAMSPSIYEADVRATGVGSAIGFGRIGGILSPLIAGAFLDGGISSLTLYGYYAGAFVLAIMTVLSLSKLQNKHAAQLNFQSSTVSS</sequence>
<feature type="domain" description="Major facilitator superfamily (MFS) profile" evidence="6">
    <location>
        <begin position="21"/>
        <end position="434"/>
    </location>
</feature>
<dbReference type="GO" id="GO:0005886">
    <property type="term" value="C:plasma membrane"/>
    <property type="evidence" value="ECO:0007669"/>
    <property type="project" value="TreeGrafter"/>
</dbReference>
<dbReference type="InterPro" id="IPR036259">
    <property type="entry name" value="MFS_trans_sf"/>
</dbReference>
<feature type="transmembrane region" description="Helical" evidence="5">
    <location>
        <begin position="177"/>
        <end position="195"/>
    </location>
</feature>
<protein>
    <submittedName>
        <fullName evidence="7">MFS transporter</fullName>
    </submittedName>
</protein>
<feature type="transmembrane region" description="Helical" evidence="5">
    <location>
        <begin position="342"/>
        <end position="365"/>
    </location>
</feature>
<dbReference type="PANTHER" id="PTHR23508:SF10">
    <property type="entry name" value="CARBOXYLIC ACID TRANSPORTER PROTEIN HOMOLOG"/>
    <property type="match status" value="1"/>
</dbReference>
<dbReference type="RefSeq" id="WP_180192304.1">
    <property type="nucleotide sequence ID" value="NZ_CP048654.1"/>
</dbReference>
<evidence type="ECO:0000256" key="2">
    <source>
        <dbReference type="ARBA" id="ARBA00022692"/>
    </source>
</evidence>
<comment type="subcellular location">
    <subcellularLocation>
        <location evidence="1">Membrane</location>
        <topology evidence="1">Multi-pass membrane protein</topology>
    </subcellularLocation>
</comment>
<dbReference type="SUPFAM" id="SSF103473">
    <property type="entry name" value="MFS general substrate transporter"/>
    <property type="match status" value="1"/>
</dbReference>